<dbReference type="OrthoDB" id="2687452at2759"/>
<dbReference type="Gene3D" id="3.30.160.60">
    <property type="entry name" value="Classic Zinc Finger"/>
    <property type="match status" value="5"/>
</dbReference>
<keyword evidence="5" id="KW-0862">Zinc</keyword>
<reference evidence="9" key="1">
    <citation type="submission" date="2021-02" db="EMBL/GenBank/DDBJ databases">
        <authorList>
            <person name="Nowell W R."/>
        </authorList>
    </citation>
    <scope>NUCLEOTIDE SEQUENCE</scope>
</reference>
<feature type="domain" description="C2H2-type" evidence="8">
    <location>
        <begin position="437"/>
        <end position="465"/>
    </location>
</feature>
<proteinExistence type="predicted"/>
<keyword evidence="3" id="KW-0677">Repeat</keyword>
<comment type="caution">
    <text evidence="9">The sequence shown here is derived from an EMBL/GenBank/DDBJ whole genome shotgun (WGS) entry which is preliminary data.</text>
</comment>
<dbReference type="Proteomes" id="UP000663891">
    <property type="component" value="Unassembled WGS sequence"/>
</dbReference>
<dbReference type="SMART" id="SM00355">
    <property type="entry name" value="ZnF_C2H2"/>
    <property type="match status" value="10"/>
</dbReference>
<evidence type="ECO:0000313" key="10">
    <source>
        <dbReference type="Proteomes" id="UP000663891"/>
    </source>
</evidence>
<protein>
    <recommendedName>
        <fullName evidence="8">C2H2-type domain-containing protein</fullName>
    </recommendedName>
</protein>
<dbReference type="GO" id="GO:0005634">
    <property type="term" value="C:nucleus"/>
    <property type="evidence" value="ECO:0007669"/>
    <property type="project" value="UniProtKB-SubCell"/>
</dbReference>
<feature type="domain" description="C2H2-type" evidence="8">
    <location>
        <begin position="185"/>
        <end position="208"/>
    </location>
</feature>
<organism evidence="9 10">
    <name type="scientific">Adineta steineri</name>
    <dbReference type="NCBI Taxonomy" id="433720"/>
    <lineage>
        <taxon>Eukaryota</taxon>
        <taxon>Metazoa</taxon>
        <taxon>Spiralia</taxon>
        <taxon>Gnathifera</taxon>
        <taxon>Rotifera</taxon>
        <taxon>Eurotatoria</taxon>
        <taxon>Bdelloidea</taxon>
        <taxon>Adinetida</taxon>
        <taxon>Adinetidae</taxon>
        <taxon>Adineta</taxon>
    </lineage>
</organism>
<dbReference type="InterPro" id="IPR013087">
    <property type="entry name" value="Znf_C2H2_type"/>
</dbReference>
<evidence type="ECO:0000256" key="5">
    <source>
        <dbReference type="ARBA" id="ARBA00022833"/>
    </source>
</evidence>
<evidence type="ECO:0000259" key="8">
    <source>
        <dbReference type="PROSITE" id="PS50157"/>
    </source>
</evidence>
<keyword evidence="4 7" id="KW-0863">Zinc-finger</keyword>
<keyword evidence="2" id="KW-0479">Metal-binding</keyword>
<evidence type="ECO:0000256" key="4">
    <source>
        <dbReference type="ARBA" id="ARBA00022771"/>
    </source>
</evidence>
<dbReference type="PANTHER" id="PTHR24406">
    <property type="entry name" value="TRANSCRIPTIONAL REPRESSOR CTCFL-RELATED"/>
    <property type="match status" value="1"/>
</dbReference>
<dbReference type="InterPro" id="IPR050888">
    <property type="entry name" value="ZnF_C2H2-type_TF"/>
</dbReference>
<accession>A0A815EQA6</accession>
<gene>
    <name evidence="9" type="ORF">VCS650_LOCUS31823</name>
</gene>
<feature type="domain" description="C2H2-type" evidence="8">
    <location>
        <begin position="348"/>
        <end position="376"/>
    </location>
</feature>
<feature type="domain" description="C2H2-type" evidence="8">
    <location>
        <begin position="317"/>
        <end position="345"/>
    </location>
</feature>
<dbReference type="GO" id="GO:0008270">
    <property type="term" value="F:zinc ion binding"/>
    <property type="evidence" value="ECO:0007669"/>
    <property type="project" value="UniProtKB-KW"/>
</dbReference>
<dbReference type="InterPro" id="IPR036236">
    <property type="entry name" value="Znf_C2H2_sf"/>
</dbReference>
<evidence type="ECO:0000256" key="6">
    <source>
        <dbReference type="ARBA" id="ARBA00023242"/>
    </source>
</evidence>
<dbReference type="PROSITE" id="PS50157">
    <property type="entry name" value="ZINC_FINGER_C2H2_2"/>
    <property type="match status" value="8"/>
</dbReference>
<dbReference type="SUPFAM" id="SSF57667">
    <property type="entry name" value="beta-beta-alpha zinc fingers"/>
    <property type="match status" value="4"/>
</dbReference>
<feature type="domain" description="C2H2-type" evidence="8">
    <location>
        <begin position="408"/>
        <end position="436"/>
    </location>
</feature>
<dbReference type="PROSITE" id="PS00028">
    <property type="entry name" value="ZINC_FINGER_C2H2_1"/>
    <property type="match status" value="9"/>
</dbReference>
<dbReference type="AlphaFoldDB" id="A0A815EQA6"/>
<feature type="domain" description="C2H2-type" evidence="8">
    <location>
        <begin position="377"/>
        <end position="406"/>
    </location>
</feature>
<feature type="domain" description="C2H2-type" evidence="8">
    <location>
        <begin position="263"/>
        <end position="287"/>
    </location>
</feature>
<sequence length="497" mass="58209">MTSNNTDDLFICGKCRMNFTDLNIFLTHRSTCIGQQTTNLFHPSSDILEHELDAIIEDVSLCIQPTTNLYYHPLDSDIQSTNEFDLLFSQPVEHNTINNEILNSNVSSNPTEYTKIENDISQMSLLECPVCDEQFDAPIILENHVFEHSTWIDEDDNTNSKLGLSFDDSSSSYTDLLDEQSTKPLECKQCTVTFASNASLNIHKKMIHCLNPVFRCLNEACSQLFDKPVDYILHARIHSQKRHIGSRRTSRSNVCYRRRKRTYRCRICKQSFQTSEQLQYHMHYETHKFLCQLCPAEFESNNSYHNHIAKHSDLALYRCTVCIETFQKRNDLSRHVITQHNEDIPNQKSCSSCKLTFKTTFHLNRHNVTKHSDIKPFKCQQDGCEQAFARKDKLKQHAAKHSESGGLFKCDRCVKTFVRPEHLRDHDIVRHSHQYPFQCELCRKGFLHQNQLYAHHKQHHSIENQTIKQNPECFMFEQAQQNLEFSNYQTDLYLERQ</sequence>
<dbReference type="EMBL" id="CAJNON010000556">
    <property type="protein sequence ID" value="CAF1315213.1"/>
    <property type="molecule type" value="Genomic_DNA"/>
</dbReference>
<evidence type="ECO:0000313" key="9">
    <source>
        <dbReference type="EMBL" id="CAF1315213.1"/>
    </source>
</evidence>
<comment type="subcellular location">
    <subcellularLocation>
        <location evidence="1">Nucleus</location>
    </subcellularLocation>
</comment>
<evidence type="ECO:0000256" key="7">
    <source>
        <dbReference type="PROSITE-ProRule" id="PRU00042"/>
    </source>
</evidence>
<feature type="domain" description="C2H2-type" evidence="8">
    <location>
        <begin position="214"/>
        <end position="243"/>
    </location>
</feature>
<evidence type="ECO:0000256" key="1">
    <source>
        <dbReference type="ARBA" id="ARBA00004123"/>
    </source>
</evidence>
<evidence type="ECO:0000256" key="3">
    <source>
        <dbReference type="ARBA" id="ARBA00022737"/>
    </source>
</evidence>
<name>A0A815EQA6_9BILA</name>
<keyword evidence="6" id="KW-0539">Nucleus</keyword>
<evidence type="ECO:0000256" key="2">
    <source>
        <dbReference type="ARBA" id="ARBA00022723"/>
    </source>
</evidence>